<dbReference type="Gene3D" id="3.30.230.10">
    <property type="match status" value="1"/>
</dbReference>
<dbReference type="RefSeq" id="WP_111294847.1">
    <property type="nucleotide sequence ID" value="NZ_QKZV01000004.1"/>
</dbReference>
<gene>
    <name evidence="7" type="primary">rnpA</name>
    <name evidence="9" type="ORF">LX80_01500</name>
</gene>
<keyword evidence="2 7" id="KW-0819">tRNA processing</keyword>
<dbReference type="HAMAP" id="MF_00227">
    <property type="entry name" value="RNase_P"/>
    <property type="match status" value="1"/>
</dbReference>
<evidence type="ECO:0000256" key="7">
    <source>
        <dbReference type="HAMAP-Rule" id="MF_00227"/>
    </source>
</evidence>
<dbReference type="GO" id="GO:0004526">
    <property type="term" value="F:ribonuclease P activity"/>
    <property type="evidence" value="ECO:0007669"/>
    <property type="project" value="UniProtKB-UniRule"/>
</dbReference>
<reference evidence="9 10" key="1">
    <citation type="submission" date="2018-06" db="EMBL/GenBank/DDBJ databases">
        <title>Genomic Encyclopedia of Archaeal and Bacterial Type Strains, Phase II (KMG-II): from individual species to whole genera.</title>
        <authorList>
            <person name="Goeker M."/>
        </authorList>
    </citation>
    <scope>NUCLEOTIDE SEQUENCE [LARGE SCALE GENOMIC DNA]</scope>
    <source>
        <strain evidence="9 10">DSM 23241</strain>
    </source>
</reference>
<dbReference type="PROSITE" id="PS00648">
    <property type="entry name" value="RIBONUCLEASE_P"/>
    <property type="match status" value="1"/>
</dbReference>
<proteinExistence type="inferred from homology"/>
<dbReference type="Proteomes" id="UP000249720">
    <property type="component" value="Unassembled WGS sequence"/>
</dbReference>
<keyword evidence="3 7" id="KW-0540">Nuclease</keyword>
<dbReference type="GO" id="GO:0000049">
    <property type="term" value="F:tRNA binding"/>
    <property type="evidence" value="ECO:0007669"/>
    <property type="project" value="UniProtKB-UniRule"/>
</dbReference>
<sequence length="138" mass="16213">MTNGLYAYSKPEKLKSRKQIEALFAGGQQLYAYPIKIFYNLTNNIAEQTHLLQAGVAVSSRYFKKAVHRNYIKRLLREAYRLNKVELKTAVYQKQVKLNLFIIYVGKEMPEKDKLPHVVKKLLLQLNRKVDEMDKEHT</sequence>
<evidence type="ECO:0000256" key="3">
    <source>
        <dbReference type="ARBA" id="ARBA00022722"/>
    </source>
</evidence>
<comment type="catalytic activity">
    <reaction evidence="7">
        <text>Endonucleolytic cleavage of RNA, removing 5'-extranucleotides from tRNA precursor.</text>
        <dbReference type="EC" id="3.1.26.5"/>
    </reaction>
</comment>
<dbReference type="EMBL" id="QKZV01000004">
    <property type="protein sequence ID" value="PZX62806.1"/>
    <property type="molecule type" value="Genomic_DNA"/>
</dbReference>
<evidence type="ECO:0000313" key="9">
    <source>
        <dbReference type="EMBL" id="PZX62806.1"/>
    </source>
</evidence>
<dbReference type="OrthoDB" id="1524972at2"/>
<dbReference type="EC" id="3.1.26.5" evidence="7 8"/>
<dbReference type="Pfam" id="PF00825">
    <property type="entry name" value="Ribonuclease_P"/>
    <property type="match status" value="1"/>
</dbReference>
<comment type="similarity">
    <text evidence="7">Belongs to the RnpA family.</text>
</comment>
<dbReference type="NCBIfam" id="TIGR00188">
    <property type="entry name" value="rnpA"/>
    <property type="match status" value="1"/>
</dbReference>
<dbReference type="GO" id="GO:0001682">
    <property type="term" value="P:tRNA 5'-leader removal"/>
    <property type="evidence" value="ECO:0007669"/>
    <property type="project" value="UniProtKB-UniRule"/>
</dbReference>
<dbReference type="AlphaFoldDB" id="A0A2W7RVE2"/>
<dbReference type="InterPro" id="IPR020568">
    <property type="entry name" value="Ribosomal_Su5_D2-typ_SF"/>
</dbReference>
<accession>A0A2W7RVE2</accession>
<dbReference type="InterPro" id="IPR000100">
    <property type="entry name" value="RNase_P"/>
</dbReference>
<dbReference type="InterPro" id="IPR020539">
    <property type="entry name" value="RNase_P_CS"/>
</dbReference>
<keyword evidence="6 7" id="KW-0694">RNA-binding</keyword>
<comment type="subunit">
    <text evidence="7">Consists of a catalytic RNA component (M1 or rnpB) and a protein subunit.</text>
</comment>
<evidence type="ECO:0000256" key="8">
    <source>
        <dbReference type="NCBIfam" id="TIGR00188"/>
    </source>
</evidence>
<evidence type="ECO:0000313" key="10">
    <source>
        <dbReference type="Proteomes" id="UP000249720"/>
    </source>
</evidence>
<keyword evidence="5 7" id="KW-0378">Hydrolase</keyword>
<protein>
    <recommendedName>
        <fullName evidence="7 8">Ribonuclease P protein component</fullName>
        <shortName evidence="7">RNase P protein</shortName>
        <shortName evidence="7">RNaseP protein</shortName>
        <ecNumber evidence="7 8">3.1.26.5</ecNumber>
    </recommendedName>
    <alternativeName>
        <fullName evidence="7">Protein C5</fullName>
    </alternativeName>
</protein>
<evidence type="ECO:0000256" key="4">
    <source>
        <dbReference type="ARBA" id="ARBA00022759"/>
    </source>
</evidence>
<evidence type="ECO:0000256" key="5">
    <source>
        <dbReference type="ARBA" id="ARBA00022801"/>
    </source>
</evidence>
<organism evidence="9 10">
    <name type="scientific">Hydrotalea sandarakina</name>
    <dbReference type="NCBI Taxonomy" id="1004304"/>
    <lineage>
        <taxon>Bacteria</taxon>
        <taxon>Pseudomonadati</taxon>
        <taxon>Bacteroidota</taxon>
        <taxon>Chitinophagia</taxon>
        <taxon>Chitinophagales</taxon>
        <taxon>Chitinophagaceae</taxon>
        <taxon>Hydrotalea</taxon>
    </lineage>
</organism>
<evidence type="ECO:0000256" key="2">
    <source>
        <dbReference type="ARBA" id="ARBA00022694"/>
    </source>
</evidence>
<evidence type="ECO:0000256" key="1">
    <source>
        <dbReference type="ARBA" id="ARBA00002663"/>
    </source>
</evidence>
<dbReference type="SUPFAM" id="SSF54211">
    <property type="entry name" value="Ribosomal protein S5 domain 2-like"/>
    <property type="match status" value="1"/>
</dbReference>
<comment type="caution">
    <text evidence="9">The sequence shown here is derived from an EMBL/GenBank/DDBJ whole genome shotgun (WGS) entry which is preliminary data.</text>
</comment>
<evidence type="ECO:0000256" key="6">
    <source>
        <dbReference type="ARBA" id="ARBA00022884"/>
    </source>
</evidence>
<name>A0A2W7RVE2_9BACT</name>
<keyword evidence="10" id="KW-1185">Reference proteome</keyword>
<dbReference type="InterPro" id="IPR014721">
    <property type="entry name" value="Ribsml_uS5_D2-typ_fold_subgr"/>
</dbReference>
<keyword evidence="4 7" id="KW-0255">Endonuclease</keyword>
<comment type="function">
    <text evidence="1 7">RNaseP catalyzes the removal of the 5'-leader sequence from pre-tRNA to produce the mature 5'-terminus. It can also cleave other RNA substrates such as 4.5S RNA. The protein component plays an auxiliary but essential role in vivo by binding to the 5'-leader sequence and broadening the substrate specificity of the ribozyme.</text>
</comment>